<protein>
    <submittedName>
        <fullName evidence="1">Uncharacterized protein</fullName>
    </submittedName>
</protein>
<comment type="caution">
    <text evidence="1">The sequence shown here is derived from an EMBL/GenBank/DDBJ whole genome shotgun (WGS) entry which is preliminary data.</text>
</comment>
<keyword evidence="2" id="KW-1185">Reference proteome</keyword>
<accession>A0ABQ0H5E0</accession>
<sequence>MQAVSTGTRFVAKGRPGTRCCKPFRQPQDGIGTVFDNSVKADLSVPAIFRCCDGYSVGMNIKTDVNYSLHDIFPFRPVGFDKENLAALPPQIAHMV</sequence>
<reference evidence="1 2" key="1">
    <citation type="submission" date="2024-10" db="EMBL/GenBank/DDBJ databases">
        <title>Isolation, draft genome sequencing and identification of Phyllobacterium sp. NSA23, isolated from leaf soil.</title>
        <authorList>
            <person name="Akita H."/>
        </authorList>
    </citation>
    <scope>NUCLEOTIDE SEQUENCE [LARGE SCALE GENOMIC DNA]</scope>
    <source>
        <strain evidence="1 2">NSA23</strain>
    </source>
</reference>
<proteinExistence type="predicted"/>
<dbReference type="EMBL" id="BAAFZP010000002">
    <property type="protein sequence ID" value="GAB1584154.1"/>
    <property type="molecule type" value="Genomic_DNA"/>
</dbReference>
<evidence type="ECO:0000313" key="1">
    <source>
        <dbReference type="EMBL" id="GAB1584154.1"/>
    </source>
</evidence>
<name>A0ABQ0H5E0_9HYPH</name>
<organism evidence="1 2">
    <name type="scientific">Phyllobacterium phragmitis</name>
    <dbReference type="NCBI Taxonomy" id="2670329"/>
    <lineage>
        <taxon>Bacteria</taxon>
        <taxon>Pseudomonadati</taxon>
        <taxon>Pseudomonadota</taxon>
        <taxon>Alphaproteobacteria</taxon>
        <taxon>Hyphomicrobiales</taxon>
        <taxon>Phyllobacteriaceae</taxon>
        <taxon>Phyllobacterium</taxon>
    </lineage>
</organism>
<gene>
    <name evidence="1" type="ORF">PPNSA23_40970</name>
</gene>
<evidence type="ECO:0000313" key="2">
    <source>
        <dbReference type="Proteomes" id="UP001628091"/>
    </source>
</evidence>
<dbReference type="Proteomes" id="UP001628091">
    <property type="component" value="Unassembled WGS sequence"/>
</dbReference>